<dbReference type="EMBL" id="BIFS01000002">
    <property type="protein sequence ID" value="GCE23205.1"/>
    <property type="molecule type" value="Genomic_DNA"/>
</dbReference>
<dbReference type="Proteomes" id="UP000287188">
    <property type="component" value="Unassembled WGS sequence"/>
</dbReference>
<protein>
    <submittedName>
        <fullName evidence="1">Uncharacterized protein</fullName>
    </submittedName>
</protein>
<dbReference type="RefSeq" id="WP_126556678.1">
    <property type="nucleotide sequence ID" value="NZ_BIFS01000002.1"/>
</dbReference>
<name>A0A402AVW5_9CHLR</name>
<keyword evidence="2" id="KW-1185">Reference proteome</keyword>
<sequence length="334" mass="35177">MIFIQGRATSSNRRRRLLPHGRRLAMIGFLFLTIIGSTLAPGAHALAQTAGTHQPPAPDVQEQLRQALKRKIHVTHHPSQKTVSPAVKAASPALPAYNNVGTSNDSNPTSGNFDGNSSYSAQAMQGVGLVPGQNFTYNNITFVWPNAPAGKPNNYLVSGQVIPVWPPIANAATLGFLGAADYGNASGTATLTFTDSTTQTTTINLNDWAQTLSAPNNSIAAQMSYFNARTTQLTQNVSLFYTGVAIPAGKIVQSVTLPTTSSPGQMHIFSVGISGPALNNTGISNDSSPSSANIDGGGYSYSAQALQNVSLNAGHTNSSDGIAYSWPRQLWHSR</sequence>
<evidence type="ECO:0000313" key="2">
    <source>
        <dbReference type="Proteomes" id="UP000287188"/>
    </source>
</evidence>
<proteinExistence type="predicted"/>
<dbReference type="OrthoDB" id="581621at2"/>
<comment type="caution">
    <text evidence="1">The sequence shown here is derived from an EMBL/GenBank/DDBJ whole genome shotgun (WGS) entry which is preliminary data.</text>
</comment>
<gene>
    <name evidence="1" type="ORF">KDK_70050</name>
</gene>
<dbReference type="AlphaFoldDB" id="A0A402AVW5"/>
<accession>A0A402AVW5</accession>
<organism evidence="1 2">
    <name type="scientific">Dictyobacter kobayashii</name>
    <dbReference type="NCBI Taxonomy" id="2014872"/>
    <lineage>
        <taxon>Bacteria</taxon>
        <taxon>Bacillati</taxon>
        <taxon>Chloroflexota</taxon>
        <taxon>Ktedonobacteria</taxon>
        <taxon>Ktedonobacterales</taxon>
        <taxon>Dictyobacteraceae</taxon>
        <taxon>Dictyobacter</taxon>
    </lineage>
</organism>
<reference evidence="2" key="1">
    <citation type="submission" date="2018-12" db="EMBL/GenBank/DDBJ databases">
        <title>Tengunoibacter tsumagoiensis gen. nov., sp. nov., Dictyobacter kobayashii sp. nov., D. alpinus sp. nov., and D. joshuensis sp. nov. and description of Dictyobacteraceae fam. nov. within the order Ktedonobacterales isolated from Tengu-no-mugimeshi.</title>
        <authorList>
            <person name="Wang C.M."/>
            <person name="Zheng Y."/>
            <person name="Sakai Y."/>
            <person name="Toyoda A."/>
            <person name="Minakuchi Y."/>
            <person name="Abe K."/>
            <person name="Yokota A."/>
            <person name="Yabe S."/>
        </authorList>
    </citation>
    <scope>NUCLEOTIDE SEQUENCE [LARGE SCALE GENOMIC DNA]</scope>
    <source>
        <strain evidence="2">Uno11</strain>
    </source>
</reference>
<evidence type="ECO:0000313" key="1">
    <source>
        <dbReference type="EMBL" id="GCE23205.1"/>
    </source>
</evidence>